<sequence>MRLKNSGEMRVLSRATYKNCVPAIRIDYSTSYLCAARCEPWRG</sequence>
<protein>
    <submittedName>
        <fullName evidence="1">Integrase protein</fullName>
    </submittedName>
</protein>
<dbReference type="EMBL" id="AY191292">
    <property type="protein sequence ID" value="AAO61982.1"/>
    <property type="molecule type" value="Genomic_DNA"/>
</dbReference>
<evidence type="ECO:0000313" key="1">
    <source>
        <dbReference type="EMBL" id="AAO61982.1"/>
    </source>
</evidence>
<accession>Q847Q4</accession>
<proteinExistence type="predicted"/>
<reference evidence="1" key="1">
    <citation type="journal article" date="2003" name="J. Bacteriol.">
        <title>Identification and characterization of phytoplasmal genes, employing a novel method of isolating phytoplasmal genomic DNA.</title>
        <authorList>
            <person name="Melamed S."/>
            <person name="Tanne E."/>
            <person name="Ben-Haim R."/>
            <person name="Edelbaum O."/>
            <person name="Yogev D."/>
            <person name="Sela I."/>
        </authorList>
    </citation>
    <scope>NUCLEOTIDE SEQUENCE</scope>
</reference>
<feature type="non-terminal residue" evidence="1">
    <location>
        <position position="43"/>
    </location>
</feature>
<organism evidence="1">
    <name type="scientific">Aster yellows phytoplasma</name>
    <dbReference type="NCBI Taxonomy" id="35779"/>
    <lineage>
        <taxon>Bacteria</taxon>
        <taxon>Bacillati</taxon>
        <taxon>Mycoplasmatota</taxon>
        <taxon>Mollicutes</taxon>
        <taxon>Acholeplasmatales</taxon>
        <taxon>Acholeplasmataceae</taxon>
        <taxon>Candidatus Phytoplasma</taxon>
        <taxon>16SrI (Aster yellows group)</taxon>
    </lineage>
</organism>
<dbReference type="AlphaFoldDB" id="Q847Q4"/>
<name>Q847Q4_ASTYP</name>